<feature type="domain" description="Gag1-like lock" evidence="3">
    <location>
        <begin position="9"/>
        <end position="52"/>
    </location>
</feature>
<evidence type="ECO:0000313" key="4">
    <source>
        <dbReference type="EMBL" id="QID86958.1"/>
    </source>
</evidence>
<dbReference type="Pfam" id="PF22991">
    <property type="entry name" value="Lock_Gag1-like"/>
    <property type="match status" value="1"/>
</dbReference>
<dbReference type="Pfam" id="PF13259">
    <property type="entry name" value="clamp_Gag1-like"/>
    <property type="match status" value="1"/>
</dbReference>
<feature type="region of interest" description="Disordered" evidence="1">
    <location>
        <begin position="89"/>
        <end position="112"/>
    </location>
</feature>
<evidence type="ECO:0000313" key="5">
    <source>
        <dbReference type="Proteomes" id="UP000501346"/>
    </source>
</evidence>
<evidence type="ECO:0000259" key="3">
    <source>
        <dbReference type="Pfam" id="PF22991"/>
    </source>
</evidence>
<feature type="compositionally biased region" description="Low complexity" evidence="1">
    <location>
        <begin position="96"/>
        <end position="109"/>
    </location>
</feature>
<evidence type="ECO:0000259" key="2">
    <source>
        <dbReference type="Pfam" id="PF13259"/>
    </source>
</evidence>
<dbReference type="OrthoDB" id="5576875at2759"/>
<dbReference type="InterPro" id="IPR025124">
    <property type="entry name" value="Gag1-like_clamp"/>
</dbReference>
<evidence type="ECO:0000256" key="1">
    <source>
        <dbReference type="SAM" id="MobiDB-lite"/>
    </source>
</evidence>
<dbReference type="EMBL" id="CP049009">
    <property type="protein sequence ID" value="QID86958.1"/>
    <property type="molecule type" value="Genomic_DNA"/>
</dbReference>
<dbReference type="InterPro" id="IPR053274">
    <property type="entry name" value="Fluconazole_resistance"/>
</dbReference>
<proteinExistence type="predicted"/>
<dbReference type="Proteomes" id="UP000501346">
    <property type="component" value="Chromosome SeXII"/>
</dbReference>
<gene>
    <name evidence="4" type="ORF">GRS66_009611</name>
</gene>
<accession>A0A6C1EC82</accession>
<dbReference type="PANTHER" id="PTHR28065">
    <property type="entry name" value="FREQUENIN"/>
    <property type="match status" value="1"/>
</dbReference>
<sequence>MTSTSKYPKKNIKYTLTHTLQKWKETLKKITHETLSNIDDSSGSDEKIEALFTVAQPPVTTSKGIERDSGASMSQVGMGGVNSTLEMKLTDESEESSSANNATTTTTTSHILSNSRKSIQSFENYNVVEERIKLAQQSKKPFCNGEKLWRRRRQLWTQHNEQEGSTGDDGAAHREVFQAIPEEYYARIYKKLVVDDKPLREPLNLEDALQVINTGWTETRKWANAAKGMP</sequence>
<name>A0A6C1EC82_SACPS</name>
<dbReference type="AlphaFoldDB" id="A0A6C1EC82"/>
<organism evidence="4 5">
    <name type="scientific">Saccharomyces pastorianus</name>
    <name type="common">Lager yeast</name>
    <name type="synonym">Saccharomyces cerevisiae x Saccharomyces eubayanus</name>
    <dbReference type="NCBI Taxonomy" id="27292"/>
    <lineage>
        <taxon>Eukaryota</taxon>
        <taxon>Fungi</taxon>
        <taxon>Dikarya</taxon>
        <taxon>Ascomycota</taxon>
        <taxon>Saccharomycotina</taxon>
        <taxon>Saccharomycetes</taxon>
        <taxon>Saccharomycetales</taxon>
        <taxon>Saccharomycetaceae</taxon>
        <taxon>Saccharomyces</taxon>
    </lineage>
</organism>
<feature type="domain" description="Gag1-like clamp" evidence="2">
    <location>
        <begin position="116"/>
        <end position="222"/>
    </location>
</feature>
<protein>
    <submittedName>
        <fullName evidence="4">Uncharacterized protein</fullName>
    </submittedName>
</protein>
<dbReference type="InterPro" id="IPR053969">
    <property type="entry name" value="Lock_Gag1-like"/>
</dbReference>
<dbReference type="PANTHER" id="PTHR28065:SF1">
    <property type="entry name" value="DUF4050 DOMAIN-CONTAINING PROTEIN"/>
    <property type="match status" value="1"/>
</dbReference>
<keyword evidence="5" id="KW-1185">Reference proteome</keyword>
<reference evidence="4 5" key="1">
    <citation type="journal article" date="2019" name="BMC Genomics">
        <title>Chromosome level assembly and comparative genome analysis confirm lager-brewing yeasts originated from a single hybridization.</title>
        <authorList>
            <person name="Salazar A.N."/>
            <person name="Gorter de Vries A.R."/>
            <person name="van den Broek M."/>
            <person name="Brouwers N."/>
            <person name="de la Torre Cortes P."/>
            <person name="Kuijpers N.G.A."/>
            <person name="Daran J.G."/>
            <person name="Abeel T."/>
        </authorList>
    </citation>
    <scope>NUCLEOTIDE SEQUENCE [LARGE SCALE GENOMIC DNA]</scope>
    <source>
        <strain evidence="4 5">CBS 1483</strain>
    </source>
</reference>